<keyword evidence="8 11" id="KW-1133">Transmembrane helix</keyword>
<dbReference type="RefSeq" id="WP_247029712.1">
    <property type="nucleotide sequence ID" value="NZ_JALKCH010000007.1"/>
</dbReference>
<evidence type="ECO:0000256" key="8">
    <source>
        <dbReference type="ARBA" id="ARBA00022989"/>
    </source>
</evidence>
<dbReference type="PANTHER" id="PTHR30042:SF2">
    <property type="entry name" value="POTASSIUM-TRANSPORTING ATPASE KDPC SUBUNIT"/>
    <property type="match status" value="1"/>
</dbReference>
<dbReference type="NCBIfam" id="NF001454">
    <property type="entry name" value="PRK00315.1"/>
    <property type="match status" value="1"/>
</dbReference>
<name>A0ABT0DCZ0_9HYPH</name>
<proteinExistence type="inferred from homology"/>
<keyword evidence="4 11" id="KW-0812">Transmembrane</keyword>
<evidence type="ECO:0000256" key="11">
    <source>
        <dbReference type="HAMAP-Rule" id="MF_00276"/>
    </source>
</evidence>
<sequence length="188" mass="19216">MLRQLRPAVVLTALFTLLLGLAYPLAITGAARALMPAAAGGSLIRKDGIVIGSALIGQAFASDRYFWPRPSATGTPYDASSSSGSNLGPTSAKLRERVAGEVERLTAAGIATPIPEDAATTSGSGLDPDISPAFAAAQVARVAKARGLPEADVAGLVSRHAAGRLFGFIGEPRVNVLKLNIALDALKT</sequence>
<dbReference type="EMBL" id="JALKCH010000007">
    <property type="protein sequence ID" value="MCK0197826.1"/>
    <property type="molecule type" value="Genomic_DNA"/>
</dbReference>
<dbReference type="NCBIfam" id="TIGR00681">
    <property type="entry name" value="kdpC"/>
    <property type="match status" value="1"/>
</dbReference>
<evidence type="ECO:0000256" key="7">
    <source>
        <dbReference type="ARBA" id="ARBA00022958"/>
    </source>
</evidence>
<evidence type="ECO:0000256" key="4">
    <source>
        <dbReference type="ARBA" id="ARBA00022692"/>
    </source>
</evidence>
<protein>
    <recommendedName>
        <fullName evidence="11">Potassium-transporting ATPase KdpC subunit</fullName>
    </recommendedName>
    <alternativeName>
        <fullName evidence="11">ATP phosphohydrolase [potassium-transporting] C chain</fullName>
    </alternativeName>
    <alternativeName>
        <fullName evidence="11">Potassium-binding and translocating subunit C</fullName>
    </alternativeName>
    <alternativeName>
        <fullName evidence="11">Potassium-translocating ATPase C chain</fullName>
    </alternativeName>
</protein>
<keyword evidence="14" id="KW-1185">Reference proteome</keyword>
<evidence type="ECO:0000313" key="14">
    <source>
        <dbReference type="Proteomes" id="UP001203284"/>
    </source>
</evidence>
<dbReference type="Proteomes" id="UP001203284">
    <property type="component" value="Unassembled WGS sequence"/>
</dbReference>
<dbReference type="HAMAP" id="MF_00276">
    <property type="entry name" value="KdpC"/>
    <property type="match status" value="1"/>
</dbReference>
<evidence type="ECO:0000256" key="6">
    <source>
        <dbReference type="ARBA" id="ARBA00022840"/>
    </source>
</evidence>
<evidence type="ECO:0000256" key="2">
    <source>
        <dbReference type="ARBA" id="ARBA00022475"/>
    </source>
</evidence>
<comment type="subcellular location">
    <subcellularLocation>
        <location evidence="11">Cell membrane</location>
        <topology evidence="11">Single-pass membrane protein</topology>
    </subcellularLocation>
</comment>
<keyword evidence="7 11" id="KW-0630">Potassium</keyword>
<keyword evidence="6 11" id="KW-0067">ATP-binding</keyword>
<dbReference type="InterPro" id="IPR003820">
    <property type="entry name" value="KdpC"/>
</dbReference>
<keyword evidence="5 11" id="KW-0547">Nucleotide-binding</keyword>
<feature type="region of interest" description="Disordered" evidence="12">
    <location>
        <begin position="74"/>
        <end position="93"/>
    </location>
</feature>
<keyword evidence="3 11" id="KW-0633">Potassium transport</keyword>
<organism evidence="13 14">
    <name type="scientific">Ancylobacter crimeensis</name>
    <dbReference type="NCBI Taxonomy" id="2579147"/>
    <lineage>
        <taxon>Bacteria</taxon>
        <taxon>Pseudomonadati</taxon>
        <taxon>Pseudomonadota</taxon>
        <taxon>Alphaproteobacteria</taxon>
        <taxon>Hyphomicrobiales</taxon>
        <taxon>Xanthobacteraceae</taxon>
        <taxon>Ancylobacter</taxon>
    </lineage>
</organism>
<comment type="subunit">
    <text evidence="11">The system is composed of three essential subunits: KdpA, KdpB and KdpC.</text>
</comment>
<evidence type="ECO:0000313" key="13">
    <source>
        <dbReference type="EMBL" id="MCK0197826.1"/>
    </source>
</evidence>
<keyword evidence="2 11" id="KW-1003">Cell membrane</keyword>
<comment type="caution">
    <text evidence="13">The sequence shown here is derived from an EMBL/GenBank/DDBJ whole genome shotgun (WGS) entry which is preliminary data.</text>
</comment>
<evidence type="ECO:0000256" key="9">
    <source>
        <dbReference type="ARBA" id="ARBA00023065"/>
    </source>
</evidence>
<accession>A0ABT0DCZ0</accession>
<dbReference type="PIRSF" id="PIRSF001296">
    <property type="entry name" value="K_ATPase_KdpC"/>
    <property type="match status" value="1"/>
</dbReference>
<dbReference type="Pfam" id="PF02669">
    <property type="entry name" value="KdpC"/>
    <property type="match status" value="1"/>
</dbReference>
<comment type="function">
    <text evidence="11">Part of the high-affinity ATP-driven potassium transport (or Kdp) system, which catalyzes the hydrolysis of ATP coupled with the electrogenic transport of potassium into the cytoplasm. This subunit acts as a catalytic chaperone that increases the ATP-binding affinity of the ATP-hydrolyzing subunit KdpB by the formation of a transient KdpB/KdpC/ATP ternary complex.</text>
</comment>
<evidence type="ECO:0000256" key="1">
    <source>
        <dbReference type="ARBA" id="ARBA00022448"/>
    </source>
</evidence>
<evidence type="ECO:0000256" key="5">
    <source>
        <dbReference type="ARBA" id="ARBA00022741"/>
    </source>
</evidence>
<evidence type="ECO:0000256" key="12">
    <source>
        <dbReference type="SAM" id="MobiDB-lite"/>
    </source>
</evidence>
<dbReference type="PANTHER" id="PTHR30042">
    <property type="entry name" value="POTASSIUM-TRANSPORTING ATPASE C CHAIN"/>
    <property type="match status" value="1"/>
</dbReference>
<comment type="similarity">
    <text evidence="11">Belongs to the KdpC family.</text>
</comment>
<keyword evidence="1 11" id="KW-0813">Transport</keyword>
<evidence type="ECO:0000256" key="10">
    <source>
        <dbReference type="ARBA" id="ARBA00023136"/>
    </source>
</evidence>
<keyword evidence="9 11" id="KW-0406">Ion transport</keyword>
<reference evidence="13 14" key="1">
    <citation type="submission" date="2022-04" db="EMBL/GenBank/DDBJ databases">
        <authorList>
            <person name="Grouzdev D.S."/>
            <person name="Pantiukh K.S."/>
            <person name="Krutkina M.S."/>
        </authorList>
    </citation>
    <scope>NUCLEOTIDE SEQUENCE [LARGE SCALE GENOMIC DNA]</scope>
    <source>
        <strain evidence="13 14">6x-1</strain>
    </source>
</reference>
<keyword evidence="10 11" id="KW-0472">Membrane</keyword>
<gene>
    <name evidence="11 13" type="primary">kdpC</name>
    <name evidence="13" type="ORF">MWN34_12995</name>
</gene>
<evidence type="ECO:0000256" key="3">
    <source>
        <dbReference type="ARBA" id="ARBA00022538"/>
    </source>
</evidence>